<dbReference type="SMART" id="SM00028">
    <property type="entry name" value="TPR"/>
    <property type="match status" value="5"/>
</dbReference>
<proteinExistence type="predicted"/>
<name>A0A532UXP7_UNCL8</name>
<dbReference type="EMBL" id="NJBN01000007">
    <property type="protein sequence ID" value="TKJ39713.1"/>
    <property type="molecule type" value="Genomic_DNA"/>
</dbReference>
<sequence length="516" mass="59317">MRVKVIIGLLALIVIISLALSLQTDRKVTTKSDQAYNYFLAGIEDANRLYNNEALENLEAAVMLDSSFASAWAYLSKYYAILGQKEEASIAADLAFDLSQDLPERERLNIHLVTCGLRDDCDNFDEILDYMLKEFPEELDPHLYKAGIYWKENKIVEAIEEYETAYQINPNYALIYNELGYLHATIGDLKKAIEYMKKYVFIAPDQANPHDSLGDILIRVGRYREAIDHLRSALSVKPNLAAEPNNLGHAIYLHLATANLRLGRLKQTEQHLNRAIELAPNEWMKNQVITATTELFRTQRKYAEGIESLKRVHSPEKFYKNMVLEHLAYLYSDINRDAEIMELIDKLERYLFEIIREAGGDSIEVTSENYKEYISMSCKSEGINRRLEMLRVFHDRASGKLIQAKEQTAALIEHEKNFEAKMFWTFFKAGLEHDLGDYQAALLTLEPFIETNPNDPDVTILQAKVLMKSDQYDQAKDLLKAFLISTDGADEDWIPAHEARELLKRLEETTLTLTDH</sequence>
<dbReference type="Pfam" id="PF13432">
    <property type="entry name" value="TPR_16"/>
    <property type="match status" value="1"/>
</dbReference>
<dbReference type="Pfam" id="PF14559">
    <property type="entry name" value="TPR_19"/>
    <property type="match status" value="1"/>
</dbReference>
<evidence type="ECO:0008006" key="4">
    <source>
        <dbReference type="Google" id="ProtNLM"/>
    </source>
</evidence>
<protein>
    <recommendedName>
        <fullName evidence="4">Tetratricopeptide repeat protein</fullName>
    </recommendedName>
</protein>
<feature type="repeat" description="TPR" evidence="1">
    <location>
        <begin position="173"/>
        <end position="206"/>
    </location>
</feature>
<gene>
    <name evidence="2" type="ORF">CEE37_10565</name>
</gene>
<dbReference type="InterPro" id="IPR011990">
    <property type="entry name" value="TPR-like_helical_dom_sf"/>
</dbReference>
<evidence type="ECO:0000256" key="1">
    <source>
        <dbReference type="PROSITE-ProRule" id="PRU00339"/>
    </source>
</evidence>
<accession>A0A532UXP7</accession>
<reference evidence="2 3" key="1">
    <citation type="submission" date="2017-06" db="EMBL/GenBank/DDBJ databases">
        <title>Novel microbial phyla capable of carbon fixation and sulfur reduction in deep-sea sediments.</title>
        <authorList>
            <person name="Huang J."/>
            <person name="Baker B."/>
            <person name="Wang Y."/>
        </authorList>
    </citation>
    <scope>NUCLEOTIDE SEQUENCE [LARGE SCALE GENOMIC DNA]</scope>
    <source>
        <strain evidence="2">B3_LCP</strain>
    </source>
</reference>
<dbReference type="Proteomes" id="UP000319619">
    <property type="component" value="Unassembled WGS sequence"/>
</dbReference>
<dbReference type="PROSITE" id="PS50005">
    <property type="entry name" value="TPR"/>
    <property type="match status" value="3"/>
</dbReference>
<evidence type="ECO:0000313" key="2">
    <source>
        <dbReference type="EMBL" id="TKJ39713.1"/>
    </source>
</evidence>
<dbReference type="PANTHER" id="PTHR12558:SF13">
    <property type="entry name" value="CELL DIVISION CYCLE PROTEIN 27 HOMOLOG"/>
    <property type="match status" value="1"/>
</dbReference>
<comment type="caution">
    <text evidence="2">The sequence shown here is derived from an EMBL/GenBank/DDBJ whole genome shotgun (WGS) entry which is preliminary data.</text>
</comment>
<keyword evidence="1" id="KW-0802">TPR repeat</keyword>
<evidence type="ECO:0000313" key="3">
    <source>
        <dbReference type="Proteomes" id="UP000319619"/>
    </source>
</evidence>
<feature type="repeat" description="TPR" evidence="1">
    <location>
        <begin position="249"/>
        <end position="282"/>
    </location>
</feature>
<dbReference type="PANTHER" id="PTHR12558">
    <property type="entry name" value="CELL DIVISION CYCLE 16,23,27"/>
    <property type="match status" value="1"/>
</dbReference>
<dbReference type="Pfam" id="PF13414">
    <property type="entry name" value="TPR_11"/>
    <property type="match status" value="1"/>
</dbReference>
<dbReference type="InterPro" id="IPR019734">
    <property type="entry name" value="TPR_rpt"/>
</dbReference>
<organism evidence="2 3">
    <name type="scientific">candidate division LCP-89 bacterium B3_LCP</name>
    <dbReference type="NCBI Taxonomy" id="2012998"/>
    <lineage>
        <taxon>Bacteria</taxon>
        <taxon>Pseudomonadati</taxon>
        <taxon>Bacteria division LCP-89</taxon>
    </lineage>
</organism>
<dbReference type="SUPFAM" id="SSF48452">
    <property type="entry name" value="TPR-like"/>
    <property type="match status" value="2"/>
</dbReference>
<dbReference type="Gene3D" id="1.25.40.10">
    <property type="entry name" value="Tetratricopeptide repeat domain"/>
    <property type="match status" value="3"/>
</dbReference>
<feature type="repeat" description="TPR" evidence="1">
    <location>
        <begin position="207"/>
        <end position="240"/>
    </location>
</feature>
<dbReference type="AlphaFoldDB" id="A0A532UXP7"/>